<protein>
    <submittedName>
        <fullName evidence="1">Uncharacterized protein</fullName>
    </submittedName>
</protein>
<dbReference type="EMBL" id="CM047944">
    <property type="protein sequence ID" value="KAI9899732.1"/>
    <property type="molecule type" value="Genomic_DNA"/>
</dbReference>
<evidence type="ECO:0000313" key="1">
    <source>
        <dbReference type="EMBL" id="KAI9899732.1"/>
    </source>
</evidence>
<reference evidence="1" key="1">
    <citation type="submission" date="2022-10" db="EMBL/GenBank/DDBJ databases">
        <title>Complete Genome of Trichothecium roseum strain YXFP-22015, a Plant Pathogen Isolated from Citrus.</title>
        <authorList>
            <person name="Wang Y."/>
            <person name="Zhu L."/>
        </authorList>
    </citation>
    <scope>NUCLEOTIDE SEQUENCE</scope>
    <source>
        <strain evidence="1">YXFP-22015</strain>
    </source>
</reference>
<sequence length="261" mass="29965">MVTPWDKRPAEVRLMILEMLLTDSEPREPRQLSKLATVCKDWQDLFEKENWKRLCLTSACIVDFDRLVVGRRRRYLQNIWIRAHIQDLMSRTPGMPSSVIDLSRMLLSLSTWDEGDAPSSLMVVYSAHETMEPFDPRVNVQKHIYSEPGRNEGFDLGFICDVLKLQSAHQIAEWCEKRGLPVITADEELNASIVSRYVRLRSSPLDLLEFADRCILDTGPGCHEQARPQPVPTHHVRQRPLQHAQEYDGQGESTRSLGAMS</sequence>
<name>A0ACC0V1Y7_9HYPO</name>
<dbReference type="Proteomes" id="UP001163324">
    <property type="component" value="Chromosome 5"/>
</dbReference>
<organism evidence="1 2">
    <name type="scientific">Trichothecium roseum</name>
    <dbReference type="NCBI Taxonomy" id="47278"/>
    <lineage>
        <taxon>Eukaryota</taxon>
        <taxon>Fungi</taxon>
        <taxon>Dikarya</taxon>
        <taxon>Ascomycota</taxon>
        <taxon>Pezizomycotina</taxon>
        <taxon>Sordariomycetes</taxon>
        <taxon>Hypocreomycetidae</taxon>
        <taxon>Hypocreales</taxon>
        <taxon>Hypocreales incertae sedis</taxon>
        <taxon>Trichothecium</taxon>
    </lineage>
</organism>
<accession>A0ACC0V1Y7</accession>
<gene>
    <name evidence="1" type="ORF">N3K66_006193</name>
</gene>
<comment type="caution">
    <text evidence="1">The sequence shown here is derived from an EMBL/GenBank/DDBJ whole genome shotgun (WGS) entry which is preliminary data.</text>
</comment>
<proteinExistence type="predicted"/>
<keyword evidence="2" id="KW-1185">Reference proteome</keyword>
<evidence type="ECO:0000313" key="2">
    <source>
        <dbReference type="Proteomes" id="UP001163324"/>
    </source>
</evidence>